<dbReference type="AlphaFoldDB" id="A0A8H7EBG6"/>
<dbReference type="InterPro" id="IPR036885">
    <property type="entry name" value="SWIB_MDM2_dom_sf"/>
</dbReference>
<feature type="domain" description="DM2" evidence="2">
    <location>
        <begin position="194"/>
        <end position="272"/>
    </location>
</feature>
<evidence type="ECO:0000256" key="1">
    <source>
        <dbReference type="SAM" id="MobiDB-lite"/>
    </source>
</evidence>
<dbReference type="InterPro" id="IPR019835">
    <property type="entry name" value="SWIB_domain"/>
</dbReference>
<dbReference type="Pfam" id="PF08766">
    <property type="entry name" value="DEK_C"/>
    <property type="match status" value="1"/>
</dbReference>
<dbReference type="InterPro" id="IPR003121">
    <property type="entry name" value="SWIB_MDM2_domain"/>
</dbReference>
<dbReference type="Proteomes" id="UP000606974">
    <property type="component" value="Unassembled WGS sequence"/>
</dbReference>
<protein>
    <recommendedName>
        <fullName evidence="6">DM2 domain-containing protein</fullName>
    </recommendedName>
</protein>
<keyword evidence="5" id="KW-1185">Reference proteome</keyword>
<dbReference type="Pfam" id="PF02201">
    <property type="entry name" value="SWIB"/>
    <property type="match status" value="1"/>
</dbReference>
<accession>A0A8H7EBG6</accession>
<dbReference type="CDD" id="cd10567">
    <property type="entry name" value="SWIB-MDM2_like"/>
    <property type="match status" value="1"/>
</dbReference>
<dbReference type="SUPFAM" id="SSF109715">
    <property type="entry name" value="DEK C-terminal domain"/>
    <property type="match status" value="1"/>
</dbReference>
<proteinExistence type="predicted"/>
<dbReference type="SUPFAM" id="SSF47592">
    <property type="entry name" value="SWIB/MDM2 domain"/>
    <property type="match status" value="1"/>
</dbReference>
<gene>
    <name evidence="4" type="ORF">GJ744_007812</name>
</gene>
<feature type="domain" description="DEK-C" evidence="3">
    <location>
        <begin position="5"/>
        <end position="60"/>
    </location>
</feature>
<reference evidence="4" key="1">
    <citation type="submission" date="2020-02" db="EMBL/GenBank/DDBJ databases">
        <authorList>
            <person name="Palmer J.M."/>
        </authorList>
    </citation>
    <scope>NUCLEOTIDE SEQUENCE</scope>
    <source>
        <strain evidence="4">EPUS1.4</strain>
        <tissue evidence="4">Thallus</tissue>
    </source>
</reference>
<feature type="region of interest" description="Disordered" evidence="1">
    <location>
        <begin position="139"/>
        <end position="198"/>
    </location>
</feature>
<dbReference type="OrthoDB" id="10251073at2759"/>
<dbReference type="EMBL" id="JAACFV010000004">
    <property type="protein sequence ID" value="KAF7513761.1"/>
    <property type="molecule type" value="Genomic_DNA"/>
</dbReference>
<dbReference type="SMART" id="SM00151">
    <property type="entry name" value="SWIB"/>
    <property type="match status" value="1"/>
</dbReference>
<dbReference type="PROSITE" id="PS51998">
    <property type="entry name" value="DEK_C"/>
    <property type="match status" value="1"/>
</dbReference>
<dbReference type="PANTHER" id="PTHR13844">
    <property type="entry name" value="SWI/SNF-RELATED MATRIX-ASSOCIATED ACTIN-DEPENDENT REGULATOR OF CHROMATIN SUBFAMILY D"/>
    <property type="match status" value="1"/>
</dbReference>
<dbReference type="Gene3D" id="1.10.245.10">
    <property type="entry name" value="SWIB/MDM2 domain"/>
    <property type="match status" value="1"/>
</dbReference>
<name>A0A8H7EBG6_9EURO</name>
<feature type="region of interest" description="Disordered" evidence="1">
    <location>
        <begin position="68"/>
        <end position="118"/>
    </location>
</feature>
<evidence type="ECO:0000313" key="5">
    <source>
        <dbReference type="Proteomes" id="UP000606974"/>
    </source>
</evidence>
<evidence type="ECO:0000259" key="3">
    <source>
        <dbReference type="PROSITE" id="PS51998"/>
    </source>
</evidence>
<organism evidence="4 5">
    <name type="scientific">Endocarpon pusillum</name>
    <dbReference type="NCBI Taxonomy" id="364733"/>
    <lineage>
        <taxon>Eukaryota</taxon>
        <taxon>Fungi</taxon>
        <taxon>Dikarya</taxon>
        <taxon>Ascomycota</taxon>
        <taxon>Pezizomycotina</taxon>
        <taxon>Eurotiomycetes</taxon>
        <taxon>Chaetothyriomycetidae</taxon>
        <taxon>Verrucariales</taxon>
        <taxon>Verrucariaceae</taxon>
        <taxon>Endocarpon</taxon>
    </lineage>
</organism>
<feature type="compositionally biased region" description="Basic residues" evidence="1">
    <location>
        <begin position="158"/>
        <end position="171"/>
    </location>
</feature>
<evidence type="ECO:0000259" key="2">
    <source>
        <dbReference type="PROSITE" id="PS51925"/>
    </source>
</evidence>
<comment type="caution">
    <text evidence="4">The sequence shown here is derived from an EMBL/GenBank/DDBJ whole genome shotgun (WGS) entry which is preliminary data.</text>
</comment>
<evidence type="ECO:0000313" key="4">
    <source>
        <dbReference type="EMBL" id="KAF7513761.1"/>
    </source>
</evidence>
<sequence length="275" mass="30733">MSLPPEVRANYIGIIDSILAQSDLSRISEKKVRQGIQAKVEYDITPQKAAIKGLILERFDIFNARQQELESKTEQAATPAPATNGYHAPSPERPTPVKSPAKREATSETVSDVIDESLPKKKRKELGVDADAALAARLQAEEDKRARPTRGGSSKKAAAVKKKTPKKKTAVRVRGSDESDLDDSLTERKPKNTGFNKPMNLSAALSELLQGETALSRPQCVKRIWQHIREHDLQDPSDKRNIICDEAMRKVFKQDKIHMFTMNKVLNQNLYPIDD</sequence>
<evidence type="ECO:0008006" key="6">
    <source>
        <dbReference type="Google" id="ProtNLM"/>
    </source>
</evidence>
<dbReference type="InterPro" id="IPR014876">
    <property type="entry name" value="DEK_C"/>
</dbReference>
<dbReference type="PROSITE" id="PS51925">
    <property type="entry name" value="SWIB_MDM2"/>
    <property type="match status" value="1"/>
</dbReference>